<evidence type="ECO:0008006" key="4">
    <source>
        <dbReference type="Google" id="ProtNLM"/>
    </source>
</evidence>
<sequence length="142" mass="15858">MGLLGSRATLPLISHGRMMFVVFFTVYLLKYSHIVLLPSATFSKMGIRIPWIVQAKQILRRSLSSGTRTSTMDLPKGYFAVYVGQHDKKHFVVPASLLSQTSFQDLLHKGEEEYGYDHPIGGLTIPCSEHIFFDLLASLGAL</sequence>
<protein>
    <recommendedName>
        <fullName evidence="4">Small auxin-up RNA</fullName>
    </recommendedName>
</protein>
<dbReference type="EMBL" id="NBSK02000008">
    <property type="protein sequence ID" value="KAJ0192752.1"/>
    <property type="molecule type" value="Genomic_DNA"/>
</dbReference>
<accession>A0A9R1X1D5</accession>
<dbReference type="PANTHER" id="PTHR31929">
    <property type="entry name" value="SAUR-LIKE AUXIN-RESPONSIVE PROTEIN FAMILY-RELATED"/>
    <property type="match status" value="1"/>
</dbReference>
<dbReference type="AlphaFoldDB" id="A0A9R1X1D5"/>
<dbReference type="GO" id="GO:0009733">
    <property type="term" value="P:response to auxin"/>
    <property type="evidence" value="ECO:0007669"/>
    <property type="project" value="InterPro"/>
</dbReference>
<evidence type="ECO:0000256" key="1">
    <source>
        <dbReference type="ARBA" id="ARBA00006974"/>
    </source>
</evidence>
<evidence type="ECO:0000313" key="3">
    <source>
        <dbReference type="Proteomes" id="UP000235145"/>
    </source>
</evidence>
<organism evidence="2 3">
    <name type="scientific">Lactuca sativa</name>
    <name type="common">Garden lettuce</name>
    <dbReference type="NCBI Taxonomy" id="4236"/>
    <lineage>
        <taxon>Eukaryota</taxon>
        <taxon>Viridiplantae</taxon>
        <taxon>Streptophyta</taxon>
        <taxon>Embryophyta</taxon>
        <taxon>Tracheophyta</taxon>
        <taxon>Spermatophyta</taxon>
        <taxon>Magnoliopsida</taxon>
        <taxon>eudicotyledons</taxon>
        <taxon>Gunneridae</taxon>
        <taxon>Pentapetalae</taxon>
        <taxon>asterids</taxon>
        <taxon>campanulids</taxon>
        <taxon>Asterales</taxon>
        <taxon>Asteraceae</taxon>
        <taxon>Cichorioideae</taxon>
        <taxon>Cichorieae</taxon>
        <taxon>Lactucinae</taxon>
        <taxon>Lactuca</taxon>
    </lineage>
</organism>
<evidence type="ECO:0000313" key="2">
    <source>
        <dbReference type="EMBL" id="KAJ0192752.1"/>
    </source>
</evidence>
<name>A0A9R1X1D5_LACSA</name>
<comment type="caution">
    <text evidence="2">The sequence shown here is derived from an EMBL/GenBank/DDBJ whole genome shotgun (WGS) entry which is preliminary data.</text>
</comment>
<gene>
    <name evidence="2" type="ORF">LSAT_V11C800440400</name>
</gene>
<dbReference type="Pfam" id="PF02519">
    <property type="entry name" value="Auxin_inducible"/>
    <property type="match status" value="1"/>
</dbReference>
<keyword evidence="3" id="KW-1185">Reference proteome</keyword>
<comment type="similarity">
    <text evidence="1">Belongs to the ARG7 family.</text>
</comment>
<proteinExistence type="inferred from homology"/>
<reference evidence="2 3" key="1">
    <citation type="journal article" date="2017" name="Nat. Commun.">
        <title>Genome assembly with in vitro proximity ligation data and whole-genome triplication in lettuce.</title>
        <authorList>
            <person name="Reyes-Chin-Wo S."/>
            <person name="Wang Z."/>
            <person name="Yang X."/>
            <person name="Kozik A."/>
            <person name="Arikit S."/>
            <person name="Song C."/>
            <person name="Xia L."/>
            <person name="Froenicke L."/>
            <person name="Lavelle D.O."/>
            <person name="Truco M.J."/>
            <person name="Xia R."/>
            <person name="Zhu S."/>
            <person name="Xu C."/>
            <person name="Xu H."/>
            <person name="Xu X."/>
            <person name="Cox K."/>
            <person name="Korf I."/>
            <person name="Meyers B.C."/>
            <person name="Michelmore R.W."/>
        </authorList>
    </citation>
    <scope>NUCLEOTIDE SEQUENCE [LARGE SCALE GENOMIC DNA]</scope>
    <source>
        <strain evidence="3">cv. Salinas</strain>
        <tissue evidence="2">Seedlings</tissue>
    </source>
</reference>
<dbReference type="Proteomes" id="UP000235145">
    <property type="component" value="Unassembled WGS sequence"/>
</dbReference>
<dbReference type="InterPro" id="IPR003676">
    <property type="entry name" value="SAUR_fam"/>
</dbReference>